<dbReference type="SUPFAM" id="SSF53756">
    <property type="entry name" value="UDP-Glycosyltransferase/glycogen phosphorylase"/>
    <property type="match status" value="1"/>
</dbReference>
<evidence type="ECO:0000313" key="6">
    <source>
        <dbReference type="Proteomes" id="UP001072034"/>
    </source>
</evidence>
<dbReference type="Pfam" id="PF00534">
    <property type="entry name" value="Glycos_transf_1"/>
    <property type="match status" value="1"/>
</dbReference>
<dbReference type="Pfam" id="PF13439">
    <property type="entry name" value="Glyco_transf_4"/>
    <property type="match status" value="1"/>
</dbReference>
<evidence type="ECO:0000259" key="3">
    <source>
        <dbReference type="Pfam" id="PF00534"/>
    </source>
</evidence>
<accession>A0ABT4IC02</accession>
<dbReference type="CDD" id="cd03801">
    <property type="entry name" value="GT4_PimA-like"/>
    <property type="match status" value="1"/>
</dbReference>
<keyword evidence="2" id="KW-0808">Transferase</keyword>
<feature type="domain" description="Glycosyltransferase subfamily 4-like N-terminal" evidence="4">
    <location>
        <begin position="15"/>
        <end position="175"/>
    </location>
</feature>
<gene>
    <name evidence="5" type="ORF">OHJ16_14560</name>
</gene>
<dbReference type="InterPro" id="IPR028098">
    <property type="entry name" value="Glyco_trans_4-like_N"/>
</dbReference>
<dbReference type="Gene3D" id="3.40.50.2000">
    <property type="entry name" value="Glycogen Phosphorylase B"/>
    <property type="match status" value="2"/>
</dbReference>
<evidence type="ECO:0000313" key="5">
    <source>
        <dbReference type="EMBL" id="MCZ0859262.1"/>
    </source>
</evidence>
<protein>
    <submittedName>
        <fullName evidence="5">Glycosyltransferase family 4 protein</fullName>
    </submittedName>
</protein>
<dbReference type="PANTHER" id="PTHR45947">
    <property type="entry name" value="SULFOQUINOVOSYL TRANSFERASE SQD2"/>
    <property type="match status" value="1"/>
</dbReference>
<dbReference type="InterPro" id="IPR001296">
    <property type="entry name" value="Glyco_trans_1"/>
</dbReference>
<reference evidence="5" key="1">
    <citation type="submission" date="2022-10" db="EMBL/GenBank/DDBJ databases">
        <title>Genome sequence of Actinomyces israelii ATCC 10048.</title>
        <authorList>
            <person name="Watt R.M."/>
            <person name="Tong W.M."/>
        </authorList>
    </citation>
    <scope>NUCLEOTIDE SEQUENCE</scope>
    <source>
        <strain evidence="5">ATCC 10048</strain>
    </source>
</reference>
<proteinExistence type="predicted"/>
<evidence type="ECO:0000256" key="1">
    <source>
        <dbReference type="ARBA" id="ARBA00022676"/>
    </source>
</evidence>
<evidence type="ECO:0000256" key="2">
    <source>
        <dbReference type="ARBA" id="ARBA00022679"/>
    </source>
</evidence>
<dbReference type="RefSeq" id="WP_268918510.1">
    <property type="nucleotide sequence ID" value="NZ_JAPTMY010000044.1"/>
</dbReference>
<dbReference type="InterPro" id="IPR050194">
    <property type="entry name" value="Glycosyltransferase_grp1"/>
</dbReference>
<comment type="caution">
    <text evidence="5">The sequence shown here is derived from an EMBL/GenBank/DDBJ whole genome shotgun (WGS) entry which is preliminary data.</text>
</comment>
<dbReference type="PANTHER" id="PTHR45947:SF3">
    <property type="entry name" value="SULFOQUINOVOSYL TRANSFERASE SQD2"/>
    <property type="match status" value="1"/>
</dbReference>
<evidence type="ECO:0000259" key="4">
    <source>
        <dbReference type="Pfam" id="PF13439"/>
    </source>
</evidence>
<name>A0ABT4IC02_9ACTO</name>
<dbReference type="EMBL" id="JAPTMY010000044">
    <property type="protein sequence ID" value="MCZ0859262.1"/>
    <property type="molecule type" value="Genomic_DNA"/>
</dbReference>
<keyword evidence="6" id="KW-1185">Reference proteome</keyword>
<feature type="domain" description="Glycosyl transferase family 1" evidence="3">
    <location>
        <begin position="192"/>
        <end position="356"/>
    </location>
</feature>
<keyword evidence="1" id="KW-0328">Glycosyltransferase</keyword>
<sequence length="379" mass="40112">MRRTLLVTNDFPPVVGGIQSYLDDYTRRLPARDLVVLASTPPEGPQAADGFDSARDFEVVRAPARVLLPTPGARAWMQHLIRARGIETVWFGAAAPLGLLGPAARRAGATRIIATTHGHEVGWGMLPGGRQALRRIFRGADVVTCISDYTLSGLRPHMPAGQRVLRLPSGIDVERFRPDAAARAALRARYGLGGAPTVVCVSRLVARKGQDSLIEAWPRVVARIPGARLVIVGWGSYARRLAELRRASPVRESIVLTGEVPAAELPGHVAMGDVFAMPCRTRGGGLDVEGLGIVFLEASATGLPVIAGTSGGAPETVVEGATGDVVDGRDRDALVAALVAQLADPALRARMGAAGRALMEERWTWPSLVAGLIDAIDAR</sequence>
<organism evidence="5 6">
    <name type="scientific">Actinomyces israelii</name>
    <dbReference type="NCBI Taxonomy" id="1659"/>
    <lineage>
        <taxon>Bacteria</taxon>
        <taxon>Bacillati</taxon>
        <taxon>Actinomycetota</taxon>
        <taxon>Actinomycetes</taxon>
        <taxon>Actinomycetales</taxon>
        <taxon>Actinomycetaceae</taxon>
        <taxon>Actinomyces</taxon>
    </lineage>
</organism>
<dbReference type="Proteomes" id="UP001072034">
    <property type="component" value="Unassembled WGS sequence"/>
</dbReference>